<dbReference type="EMBL" id="JAALLT010000001">
    <property type="protein sequence ID" value="NGP75014.1"/>
    <property type="molecule type" value="Genomic_DNA"/>
</dbReference>
<evidence type="ECO:0000313" key="2">
    <source>
        <dbReference type="Proteomes" id="UP000473278"/>
    </source>
</evidence>
<dbReference type="SUPFAM" id="SSF54427">
    <property type="entry name" value="NTF2-like"/>
    <property type="match status" value="1"/>
</dbReference>
<dbReference type="AlphaFoldDB" id="A0A6M1SVP2"/>
<protein>
    <submittedName>
        <fullName evidence="1">Nuclear transport factor 2 family protein</fullName>
    </submittedName>
</protein>
<name>A0A6M1SVP2_9BACT</name>
<proteinExistence type="predicted"/>
<gene>
    <name evidence="1" type="ORF">G3570_00095</name>
</gene>
<comment type="caution">
    <text evidence="1">The sequence shown here is derived from an EMBL/GenBank/DDBJ whole genome shotgun (WGS) entry which is preliminary data.</text>
</comment>
<sequence>MKKTRVWTGGILMGMMLLAGCTQVVEDGNERWDIGSPEYAEMAEQAMMHMQSMDFDAWGEMLADDIEYYFPDGDAGTRTVLTGKTAVLDWWKNWENTSGVSSMTFSNPVFLPVVAREAPNYAGLTGPYVISYMSNEMVFNGSTVNIRMNFTLHFNDEKKIDRYYSYYDRSPIINAMGTNILSTSEEN</sequence>
<dbReference type="PROSITE" id="PS51257">
    <property type="entry name" value="PROKAR_LIPOPROTEIN"/>
    <property type="match status" value="1"/>
</dbReference>
<dbReference type="Proteomes" id="UP000473278">
    <property type="component" value="Unassembled WGS sequence"/>
</dbReference>
<reference evidence="1 2" key="1">
    <citation type="submission" date="2020-02" db="EMBL/GenBank/DDBJ databases">
        <title>Balneolaceae bacterium YR4-1, complete genome.</title>
        <authorList>
            <person name="Li Y."/>
            <person name="Wu S."/>
        </authorList>
    </citation>
    <scope>NUCLEOTIDE SEQUENCE [LARGE SCALE GENOMIC DNA]</scope>
    <source>
        <strain evidence="1 2">YR4-1</strain>
    </source>
</reference>
<dbReference type="RefSeq" id="WP_165138004.1">
    <property type="nucleotide sequence ID" value="NZ_JAALLT010000001.1"/>
</dbReference>
<accession>A0A6M1SVP2</accession>
<dbReference type="Gene3D" id="3.10.450.50">
    <property type="match status" value="1"/>
</dbReference>
<evidence type="ECO:0000313" key="1">
    <source>
        <dbReference type="EMBL" id="NGP75014.1"/>
    </source>
</evidence>
<keyword evidence="2" id="KW-1185">Reference proteome</keyword>
<dbReference type="InterPro" id="IPR032710">
    <property type="entry name" value="NTF2-like_dom_sf"/>
</dbReference>
<organism evidence="1 2">
    <name type="scientific">Halalkalibaculum roseum</name>
    <dbReference type="NCBI Taxonomy" id="2709311"/>
    <lineage>
        <taxon>Bacteria</taxon>
        <taxon>Pseudomonadati</taxon>
        <taxon>Balneolota</taxon>
        <taxon>Balneolia</taxon>
        <taxon>Balneolales</taxon>
        <taxon>Balneolaceae</taxon>
        <taxon>Halalkalibaculum</taxon>
    </lineage>
</organism>